<evidence type="ECO:0000313" key="4">
    <source>
        <dbReference type="Proteomes" id="UP001165542"/>
    </source>
</evidence>
<accession>A0ABT2EEL6</accession>
<reference evidence="3" key="1">
    <citation type="submission" date="2021-11" db="EMBL/GenBank/DDBJ databases">
        <title>Halomonas sp., isolated from a coastal aquaculture zone in Dongshan Bay.</title>
        <authorList>
            <person name="Lin W."/>
        </authorList>
    </citation>
    <scope>NUCLEOTIDE SEQUENCE</scope>
    <source>
        <strain evidence="3">Yzlin-01</strain>
    </source>
</reference>
<keyword evidence="2" id="KW-0812">Transmembrane</keyword>
<keyword evidence="2" id="KW-1133">Transmembrane helix</keyword>
<dbReference type="EMBL" id="JAJISC010000005">
    <property type="protein sequence ID" value="MCS2610015.1"/>
    <property type="molecule type" value="Genomic_DNA"/>
</dbReference>
<dbReference type="Pfam" id="PF06295">
    <property type="entry name" value="ZapG-like"/>
    <property type="match status" value="1"/>
</dbReference>
<keyword evidence="2" id="KW-0472">Membrane</keyword>
<evidence type="ECO:0000256" key="1">
    <source>
        <dbReference type="SAM" id="MobiDB-lite"/>
    </source>
</evidence>
<gene>
    <name evidence="3" type="ORF">LLY24_11890</name>
</gene>
<evidence type="ECO:0000256" key="2">
    <source>
        <dbReference type="SAM" id="Phobius"/>
    </source>
</evidence>
<keyword evidence="4" id="KW-1185">Reference proteome</keyword>
<evidence type="ECO:0000313" key="3">
    <source>
        <dbReference type="EMBL" id="MCS2610015.1"/>
    </source>
</evidence>
<dbReference type="InterPro" id="IPR009386">
    <property type="entry name" value="ZapG-like"/>
</dbReference>
<sequence>MEANSPILFAALGIVIGFLIGLVAYRLSSKGEREIVSLRQTVLEKDRQITEMKKAMGAHLTGVQQRLDTIRQEADEIEQQLRKEATSWKVAKPLTDTAAPEASETASSPAMPRDYADGKGGTLSEDFGLKGENAQNAAPQPPRY</sequence>
<protein>
    <submittedName>
        <fullName evidence="3">YhcB family protein</fullName>
    </submittedName>
</protein>
<dbReference type="RefSeq" id="WP_259036518.1">
    <property type="nucleotide sequence ID" value="NZ_JAJISC010000005.1"/>
</dbReference>
<feature type="compositionally biased region" description="Low complexity" evidence="1">
    <location>
        <begin position="97"/>
        <end position="110"/>
    </location>
</feature>
<proteinExistence type="predicted"/>
<dbReference type="Proteomes" id="UP001165542">
    <property type="component" value="Unassembled WGS sequence"/>
</dbReference>
<name>A0ABT2EEL6_9GAMM</name>
<feature type="transmembrane region" description="Helical" evidence="2">
    <location>
        <begin position="6"/>
        <end position="25"/>
    </location>
</feature>
<comment type="caution">
    <text evidence="3">The sequence shown here is derived from an EMBL/GenBank/DDBJ whole genome shotgun (WGS) entry which is preliminary data.</text>
</comment>
<feature type="region of interest" description="Disordered" evidence="1">
    <location>
        <begin position="85"/>
        <end position="144"/>
    </location>
</feature>
<organism evidence="3 4">
    <name type="scientific">Halomonas dongshanensis</name>
    <dbReference type="NCBI Taxonomy" id="2890835"/>
    <lineage>
        <taxon>Bacteria</taxon>
        <taxon>Pseudomonadati</taxon>
        <taxon>Pseudomonadota</taxon>
        <taxon>Gammaproteobacteria</taxon>
        <taxon>Oceanospirillales</taxon>
        <taxon>Halomonadaceae</taxon>
        <taxon>Halomonas</taxon>
    </lineage>
</organism>